<dbReference type="AlphaFoldDB" id="A0A7K3LGJ0"/>
<evidence type="ECO:0000256" key="5">
    <source>
        <dbReference type="PROSITE-ProRule" id="PRU01248"/>
    </source>
</evidence>
<dbReference type="Pfam" id="PF00589">
    <property type="entry name" value="Phage_integrase"/>
    <property type="match status" value="1"/>
</dbReference>
<dbReference type="GO" id="GO:0003677">
    <property type="term" value="F:DNA binding"/>
    <property type="evidence" value="ECO:0007669"/>
    <property type="project" value="UniProtKB-UniRule"/>
</dbReference>
<dbReference type="InterPro" id="IPR050090">
    <property type="entry name" value="Tyrosine_recombinase_XerCD"/>
</dbReference>
<protein>
    <submittedName>
        <fullName evidence="8">Site-specific integrase</fullName>
    </submittedName>
</protein>
<dbReference type="InterPro" id="IPR010998">
    <property type="entry name" value="Integrase_recombinase_N"/>
</dbReference>
<dbReference type="InterPro" id="IPR011010">
    <property type="entry name" value="DNA_brk_join_enz"/>
</dbReference>
<evidence type="ECO:0000313" key="9">
    <source>
        <dbReference type="Proteomes" id="UP000466523"/>
    </source>
</evidence>
<dbReference type="CDD" id="cd01189">
    <property type="entry name" value="INT_ICEBs1_C_like"/>
    <property type="match status" value="1"/>
</dbReference>
<comment type="caution">
    <text evidence="8">The sequence shown here is derived from an EMBL/GenBank/DDBJ whole genome shotgun (WGS) entry which is preliminary data.</text>
</comment>
<dbReference type="InterPro" id="IPR004107">
    <property type="entry name" value="Integrase_SAM-like_N"/>
</dbReference>
<dbReference type="RefSeq" id="WP_162113096.1">
    <property type="nucleotide sequence ID" value="NZ_JAACYR010000095.1"/>
</dbReference>
<dbReference type="InterPro" id="IPR013762">
    <property type="entry name" value="Integrase-like_cat_sf"/>
</dbReference>
<dbReference type="PANTHER" id="PTHR30349:SF64">
    <property type="entry name" value="PROPHAGE INTEGRASE INTD-RELATED"/>
    <property type="match status" value="1"/>
</dbReference>
<dbReference type="PANTHER" id="PTHR30349">
    <property type="entry name" value="PHAGE INTEGRASE-RELATED"/>
    <property type="match status" value="1"/>
</dbReference>
<evidence type="ECO:0000256" key="2">
    <source>
        <dbReference type="ARBA" id="ARBA00022908"/>
    </source>
</evidence>
<keyword evidence="3 5" id="KW-0238">DNA-binding</keyword>
<accession>A0A7K3LGJ0</accession>
<dbReference type="GO" id="GO:0015074">
    <property type="term" value="P:DNA integration"/>
    <property type="evidence" value="ECO:0007669"/>
    <property type="project" value="UniProtKB-KW"/>
</dbReference>
<evidence type="ECO:0000256" key="1">
    <source>
        <dbReference type="ARBA" id="ARBA00008857"/>
    </source>
</evidence>
<evidence type="ECO:0000256" key="3">
    <source>
        <dbReference type="ARBA" id="ARBA00023125"/>
    </source>
</evidence>
<evidence type="ECO:0000256" key="4">
    <source>
        <dbReference type="ARBA" id="ARBA00023172"/>
    </source>
</evidence>
<dbReference type="InterPro" id="IPR002104">
    <property type="entry name" value="Integrase_catalytic"/>
</dbReference>
<dbReference type="SUPFAM" id="SSF56349">
    <property type="entry name" value="DNA breaking-rejoining enzymes"/>
    <property type="match status" value="1"/>
</dbReference>
<dbReference type="EMBL" id="JAACYR010000095">
    <property type="protein sequence ID" value="NDJ91471.1"/>
    <property type="molecule type" value="Genomic_DNA"/>
</dbReference>
<dbReference type="PROSITE" id="PS51900">
    <property type="entry name" value="CB"/>
    <property type="match status" value="1"/>
</dbReference>
<keyword evidence="2" id="KW-0229">DNA integration</keyword>
<gene>
    <name evidence="8" type="ORF">GWR20_20365</name>
</gene>
<dbReference type="Pfam" id="PF26003">
    <property type="entry name" value="Integrase_N_phage"/>
    <property type="match status" value="1"/>
</dbReference>
<dbReference type="GO" id="GO:0006310">
    <property type="term" value="P:DNA recombination"/>
    <property type="evidence" value="ECO:0007669"/>
    <property type="project" value="UniProtKB-KW"/>
</dbReference>
<reference evidence="8 9" key="1">
    <citation type="submission" date="2020-01" db="EMBL/GenBank/DDBJ databases">
        <authorList>
            <person name="Sanchez-Estrada R."/>
            <person name="Gonzalez-Y-Merchand J.A."/>
            <person name="Rivera-Gutierrez S."/>
        </authorList>
    </citation>
    <scope>NUCLEOTIDE SEQUENCE [LARGE SCALE GENOMIC DNA]</scope>
    <source>
        <strain evidence="8 9">CST 7247</strain>
    </source>
</reference>
<evidence type="ECO:0000259" key="7">
    <source>
        <dbReference type="PROSITE" id="PS51900"/>
    </source>
</evidence>
<dbReference type="InterPro" id="IPR058717">
    <property type="entry name" value="Phage_L5_Integrase_N"/>
</dbReference>
<feature type="domain" description="Tyr recombinase" evidence="6">
    <location>
        <begin position="179"/>
        <end position="369"/>
    </location>
</feature>
<keyword evidence="4" id="KW-0233">DNA recombination</keyword>
<proteinExistence type="inferred from homology"/>
<evidence type="ECO:0000313" key="8">
    <source>
        <dbReference type="EMBL" id="NDJ91471.1"/>
    </source>
</evidence>
<dbReference type="InterPro" id="IPR044068">
    <property type="entry name" value="CB"/>
</dbReference>
<feature type="domain" description="Core-binding (CB)" evidence="7">
    <location>
        <begin position="80"/>
        <end position="158"/>
    </location>
</feature>
<sequence>MAAQRPQPQRTRRGFGQLRKRDSGRWTVNYTHNGQLWRAPATFPNKDSATAWLHDERKLIDLGTWTPPADRAKKATAKKLTLGEYATTWLAQRNITSRTRDLYEGHLRLHITPALGEYALAEITTEIVRQWHAELGTEHKTRNAHAYALLRTILNTAVDDGHIDKNPARIRGAAQVKHAERSVVLLEPGELAALADALPDALRLTVLLAGWCGLRRGETFALTRADIAADGSTVTVDKAVTYRNGKFEVGPPKTRESRRTVTVPTHLRPALVEHLAQHVGPAKAALLFPNPETGEHMTEWQFRTPFFAARAAIDKEGLHFHDLRHAAGVLSALAGATVKETMSRLGHTSAAMSMRYQHVAQGRADALAERLSALAGGAPGE</sequence>
<dbReference type="Gene3D" id="1.10.150.130">
    <property type="match status" value="1"/>
</dbReference>
<dbReference type="Pfam" id="PF14659">
    <property type="entry name" value="Phage_int_SAM_3"/>
    <property type="match status" value="1"/>
</dbReference>
<evidence type="ECO:0000259" key="6">
    <source>
        <dbReference type="PROSITE" id="PS51898"/>
    </source>
</evidence>
<dbReference type="Gene3D" id="1.10.443.10">
    <property type="entry name" value="Intergrase catalytic core"/>
    <property type="match status" value="1"/>
</dbReference>
<dbReference type="Proteomes" id="UP000466523">
    <property type="component" value="Unassembled WGS sequence"/>
</dbReference>
<organism evidence="8 9">
    <name type="scientific">Mycolicibacter kumamotonensis</name>
    <dbReference type="NCBI Taxonomy" id="354243"/>
    <lineage>
        <taxon>Bacteria</taxon>
        <taxon>Bacillati</taxon>
        <taxon>Actinomycetota</taxon>
        <taxon>Actinomycetes</taxon>
        <taxon>Mycobacteriales</taxon>
        <taxon>Mycobacteriaceae</taxon>
        <taxon>Mycolicibacter</taxon>
    </lineage>
</organism>
<comment type="similarity">
    <text evidence="1">Belongs to the 'phage' integrase family.</text>
</comment>
<dbReference type="PROSITE" id="PS51898">
    <property type="entry name" value="TYR_RECOMBINASE"/>
    <property type="match status" value="1"/>
</dbReference>
<name>A0A7K3LGJ0_9MYCO</name>